<evidence type="ECO:0000313" key="2">
    <source>
        <dbReference type="EMBL" id="KCZ94920.1"/>
    </source>
</evidence>
<dbReference type="SMART" id="SM00530">
    <property type="entry name" value="HTH_XRE"/>
    <property type="match status" value="1"/>
</dbReference>
<protein>
    <submittedName>
        <fullName evidence="2">DNA-binding protein</fullName>
    </submittedName>
</protein>
<dbReference type="RefSeq" id="WP_011645142.1">
    <property type="nucleotide sequence ID" value="NZ_ARYI01000006.1"/>
</dbReference>
<dbReference type="OrthoDB" id="9797172at2"/>
<name>A0A059FW45_9PROT</name>
<reference evidence="2 3" key="1">
    <citation type="submission" date="2013-04" db="EMBL/GenBank/DDBJ databases">
        <title>Hyphomonas hirschiana VP5 Genome Sequencing.</title>
        <authorList>
            <person name="Lai Q."/>
            <person name="Shao Z."/>
        </authorList>
    </citation>
    <scope>NUCLEOTIDE SEQUENCE [LARGE SCALE GENOMIC DNA]</scope>
    <source>
        <strain evidence="2 3">VP5</strain>
    </source>
</reference>
<keyword evidence="3" id="KW-1185">Reference proteome</keyword>
<dbReference type="InterPro" id="IPR001387">
    <property type="entry name" value="Cro/C1-type_HTH"/>
</dbReference>
<dbReference type="GO" id="GO:0003677">
    <property type="term" value="F:DNA binding"/>
    <property type="evidence" value="ECO:0007669"/>
    <property type="project" value="UniProtKB-KW"/>
</dbReference>
<dbReference type="Pfam" id="PF01381">
    <property type="entry name" value="HTH_3"/>
    <property type="match status" value="1"/>
</dbReference>
<dbReference type="InterPro" id="IPR010982">
    <property type="entry name" value="Lambda_DNA-bd_dom_sf"/>
</dbReference>
<organism evidence="2 3">
    <name type="scientific">Hyphomonas hirschiana VP5</name>
    <dbReference type="NCBI Taxonomy" id="1280951"/>
    <lineage>
        <taxon>Bacteria</taxon>
        <taxon>Pseudomonadati</taxon>
        <taxon>Pseudomonadota</taxon>
        <taxon>Alphaproteobacteria</taxon>
        <taxon>Hyphomonadales</taxon>
        <taxon>Hyphomonadaceae</taxon>
        <taxon>Hyphomonas</taxon>
    </lineage>
</organism>
<keyword evidence="2" id="KW-0238">DNA-binding</keyword>
<accession>A0A059FW45</accession>
<dbReference type="EMBL" id="ARYI01000006">
    <property type="protein sequence ID" value="KCZ94920.1"/>
    <property type="molecule type" value="Genomic_DNA"/>
</dbReference>
<sequence length="145" mass="16008">MSESKLPSDIDRVVGQNIHRQRRKLKLTQEKLGELLGLTFQQVQKYEKGVNRVSAGRLYEIAGVLEVPVEFFFDGADTVVSNGVAELAEDLDDTQLAVLSDEVLQLIEAFQKIEDAALRGSLLATVRAAASAFDTRANSDRSRDD</sequence>
<evidence type="ECO:0000313" key="3">
    <source>
        <dbReference type="Proteomes" id="UP000025061"/>
    </source>
</evidence>
<dbReference type="PROSITE" id="PS50943">
    <property type="entry name" value="HTH_CROC1"/>
    <property type="match status" value="1"/>
</dbReference>
<dbReference type="Gene3D" id="1.10.260.40">
    <property type="entry name" value="lambda repressor-like DNA-binding domains"/>
    <property type="match status" value="1"/>
</dbReference>
<dbReference type="PATRIC" id="fig|1280951.3.peg.1818"/>
<dbReference type="CDD" id="cd00093">
    <property type="entry name" value="HTH_XRE"/>
    <property type="match status" value="1"/>
</dbReference>
<gene>
    <name evidence="2" type="ORF">HHI_08998</name>
</gene>
<dbReference type="SUPFAM" id="SSF47413">
    <property type="entry name" value="lambda repressor-like DNA-binding domains"/>
    <property type="match status" value="1"/>
</dbReference>
<evidence type="ECO:0000259" key="1">
    <source>
        <dbReference type="PROSITE" id="PS50943"/>
    </source>
</evidence>
<proteinExistence type="predicted"/>
<dbReference type="AlphaFoldDB" id="A0A059FW45"/>
<dbReference type="Proteomes" id="UP000025061">
    <property type="component" value="Unassembled WGS sequence"/>
</dbReference>
<comment type="caution">
    <text evidence="2">The sequence shown here is derived from an EMBL/GenBank/DDBJ whole genome shotgun (WGS) entry which is preliminary data.</text>
</comment>
<feature type="domain" description="HTH cro/C1-type" evidence="1">
    <location>
        <begin position="18"/>
        <end position="72"/>
    </location>
</feature>